<dbReference type="InterPro" id="IPR042197">
    <property type="entry name" value="Apaf_helical"/>
</dbReference>
<dbReference type="GO" id="GO:0043531">
    <property type="term" value="F:ADP binding"/>
    <property type="evidence" value="ECO:0007669"/>
    <property type="project" value="InterPro"/>
</dbReference>
<organism evidence="10">
    <name type="scientific">Dimocarpus longan</name>
    <dbReference type="NCBI Taxonomy" id="128017"/>
    <lineage>
        <taxon>Eukaryota</taxon>
        <taxon>Viridiplantae</taxon>
        <taxon>Streptophyta</taxon>
        <taxon>Embryophyta</taxon>
        <taxon>Tracheophyta</taxon>
        <taxon>Spermatophyta</taxon>
        <taxon>Magnoliopsida</taxon>
        <taxon>eudicotyledons</taxon>
        <taxon>Gunneridae</taxon>
        <taxon>Pentapetalae</taxon>
        <taxon>rosids</taxon>
        <taxon>malvids</taxon>
        <taxon>Sapindales</taxon>
        <taxon>Sapindaceae</taxon>
        <taxon>Dimocarpus</taxon>
    </lineage>
</organism>
<evidence type="ECO:0000256" key="2">
    <source>
        <dbReference type="ARBA" id="ARBA00022737"/>
    </source>
</evidence>
<keyword evidence="4" id="KW-0611">Plant defense</keyword>
<dbReference type="EMBL" id="KP266530">
    <property type="protein sequence ID" value="AKE49464.1"/>
    <property type="molecule type" value="mRNA"/>
</dbReference>
<reference evidence="10" key="1">
    <citation type="submission" date="2014-12" db="EMBL/GenBank/DDBJ databases">
        <title>Cloning and Analysis NBS Resistance Genes from Embryogenic Callus in Dimocarpus longan Lour.</title>
        <authorList>
            <person name="Ye W."/>
            <person name="Lin Y."/>
            <person name="Lai Z."/>
        </authorList>
    </citation>
    <scope>NUCLEOTIDE SEQUENCE</scope>
</reference>
<evidence type="ECO:0000256" key="5">
    <source>
        <dbReference type="ARBA" id="ARBA00022840"/>
    </source>
</evidence>
<dbReference type="FunFam" id="3.40.50.300:FF:001091">
    <property type="entry name" value="Probable disease resistance protein At1g61300"/>
    <property type="match status" value="1"/>
</dbReference>
<dbReference type="InterPro" id="IPR027417">
    <property type="entry name" value="P-loop_NTPase"/>
</dbReference>
<dbReference type="GO" id="GO:0005524">
    <property type="term" value="F:ATP binding"/>
    <property type="evidence" value="ECO:0007669"/>
    <property type="project" value="UniProtKB-KW"/>
</dbReference>
<keyword evidence="2" id="KW-0677">Repeat</keyword>
<dbReference type="GO" id="GO:0006952">
    <property type="term" value="P:defense response"/>
    <property type="evidence" value="ECO:0007669"/>
    <property type="project" value="UniProtKB-KW"/>
</dbReference>
<dbReference type="Pfam" id="PF18052">
    <property type="entry name" value="Rx_N"/>
    <property type="match status" value="1"/>
</dbReference>
<keyword evidence="3" id="KW-0547">Nucleotide-binding</keyword>
<accession>A0A0F6TMY5</accession>
<dbReference type="InterPro" id="IPR032675">
    <property type="entry name" value="LRR_dom_sf"/>
</dbReference>
<dbReference type="SUPFAM" id="SSF52540">
    <property type="entry name" value="P-loop containing nucleoside triphosphate hydrolases"/>
    <property type="match status" value="1"/>
</dbReference>
<keyword evidence="1" id="KW-0433">Leucine-rich repeat</keyword>
<dbReference type="InterPro" id="IPR001611">
    <property type="entry name" value="Leu-rich_rpt"/>
</dbReference>
<dbReference type="PANTHER" id="PTHR36766">
    <property type="entry name" value="PLANT BROAD-SPECTRUM MILDEW RESISTANCE PROTEIN RPW8"/>
    <property type="match status" value="1"/>
</dbReference>
<evidence type="ECO:0000313" key="10">
    <source>
        <dbReference type="EMBL" id="AKE49464.1"/>
    </source>
</evidence>
<feature type="domain" description="NB-ARC" evidence="6">
    <location>
        <begin position="175"/>
        <end position="331"/>
    </location>
</feature>
<dbReference type="InterPro" id="IPR038005">
    <property type="entry name" value="RX-like_CC"/>
</dbReference>
<evidence type="ECO:0000259" key="9">
    <source>
        <dbReference type="Pfam" id="PF25019"/>
    </source>
</evidence>
<dbReference type="GO" id="GO:0051707">
    <property type="term" value="P:response to other organism"/>
    <property type="evidence" value="ECO:0007669"/>
    <property type="project" value="UniProtKB-ARBA"/>
</dbReference>
<evidence type="ECO:0000259" key="6">
    <source>
        <dbReference type="Pfam" id="PF00931"/>
    </source>
</evidence>
<dbReference type="PANTHER" id="PTHR36766:SF51">
    <property type="entry name" value="DISEASE RESISTANCE RPP13-LIKE PROTEIN 1"/>
    <property type="match status" value="1"/>
</dbReference>
<evidence type="ECO:0000256" key="4">
    <source>
        <dbReference type="ARBA" id="ARBA00022821"/>
    </source>
</evidence>
<dbReference type="PROSITE" id="PS51450">
    <property type="entry name" value="LRR"/>
    <property type="match status" value="1"/>
</dbReference>
<dbReference type="PRINTS" id="PR00364">
    <property type="entry name" value="DISEASERSIST"/>
</dbReference>
<dbReference type="InterPro" id="IPR002182">
    <property type="entry name" value="NB-ARC"/>
</dbReference>
<dbReference type="InterPro" id="IPR058922">
    <property type="entry name" value="WHD_DRP"/>
</dbReference>
<dbReference type="Gene3D" id="1.10.8.430">
    <property type="entry name" value="Helical domain of apoptotic protease-activating factors"/>
    <property type="match status" value="1"/>
</dbReference>
<evidence type="ECO:0000259" key="8">
    <source>
        <dbReference type="Pfam" id="PF23559"/>
    </source>
</evidence>
<sequence length="1408" mass="161588">MSMISVIIDGVVSVLMEKLFDEWSMLTEMCAGVKGLGKKLVQVKSFLADAEEKQLSERLVKNWVEEVRDLAYDVEDILDDFNTVSLKLKLEEEQQHKMESYRLKMLKKTKEVTQRLTELLEQTFDLSLQRVASKSHLLSKRLPTTSLPAESSIYGRQDDKLNLVETLLSGFDDSDSNLDVISVVGMGGIGKTTLARHVFNDAQIERYFDVRAWVGVSDDFDLFRISKVILDSIALSNYVFNDLNQLQIQLKRAVSGKRFLLVLDDVWNEDYKLWETLMSPFLGVARGSKMMVTTRLLDVSLAFKPVSRSYQLDFLSDDDCWSLFLNHAFQTCDFNVEFFRKRVVEKCNGLPLAAKTLGGLLRYKRTHEDWEDILSSTLWDLPEETDILPVLRLSYHHLPSHLKRCFCYCAILPKDYEFEAKELVMLWMAEGLIQLSNHCNKCLEDLGAEYLRDLLSRSLLQISATDATRFKMHDLVNDLAQWASGDTSLRLEDELNTNNSRFKRIERVRYSSYASACCDGKEKFAVFPHLKHLRTFLPLCADGPTRYITNMFLSDLLPKFKKLRVLSLKKYYITELPDFIGSLTNLRYLNFSGTKIRSLPESTGLLYKLQVLNLKNCSLLLKLPSDLGKLINLRHLDIMGANLINQMPLGIEKWEYLQTLSNYILGKSVGSGIEHLKNLKFLRGKLSICRLEHVAYPLTEAVLSDKKGLEVLILEWGSTFDDLRNEAVEAETLDVLQPHKNLKELVIKGYGGIRFPSWLGDPSFSNMTVLRLQNCERCTSLPSLGLLSSLKYLSIEGMTRLKSIGSEIYGEGCLKPFQSLEILCFADLEEWEHWDPVEENERVERFPRLQKLSVARCPKLVKKLPNFLPLLEELVIHECVNLVVPFSSLPMLCKLEIDGCKAMVCSSLTDFRSLNFINVSNISEFKSWFAHKFQNVECLQIDDCEELLYFWQKEIRVEKPLQGLHSLISLRKLCIRNCPNLELFPEAHFLTSLSALEIENCNNLISLPEGLNHLNARLESLRIRDCHSLKFIAKGQFPSSLKRLKVKSCEKLLFLLDDREAGYPSSAMQQESINDTNTSLLEYLHMSQCPSLTSVSFRGWLPPVLKHLEIWGCSKLMFLSSNGRLPKKLHWLGIADCSELESIAEKFDHNMSLEYIRIWGCRNLKSIPDGLHNLSNLGSIYIWDCPRLVSFPEAGLPNRNLRVLSIERCMKLKALPDRMHSFHSLQTLELRQCPNIMSIQEQGFPTNLTSLAIADLNINKPLIEWGFHKLTFLRNLDVRGCRFALSFPMEEREMMLPSSLTRLTITEFPRLKCLSSKGFQNLTSLEYLSINDCPKLTSLPEPGLPSSLLQLFIYNCPLLKIRCKRDEGEEWFKIAHIPRVRIDGSFIYDTKLEEGSSFDLKDREEGRI</sequence>
<dbReference type="FunFam" id="1.10.10.10:FF:000322">
    <property type="entry name" value="Probable disease resistance protein At1g63360"/>
    <property type="match status" value="1"/>
</dbReference>
<dbReference type="CDD" id="cd14798">
    <property type="entry name" value="RX-CC_like"/>
    <property type="match status" value="1"/>
</dbReference>
<dbReference type="Gene3D" id="3.40.50.300">
    <property type="entry name" value="P-loop containing nucleotide triphosphate hydrolases"/>
    <property type="match status" value="1"/>
</dbReference>
<dbReference type="Pfam" id="PF25019">
    <property type="entry name" value="LRR_R13L1-DRL21"/>
    <property type="match status" value="1"/>
</dbReference>
<dbReference type="InterPro" id="IPR056789">
    <property type="entry name" value="LRR_R13L1-DRL21"/>
</dbReference>
<dbReference type="SUPFAM" id="SSF52058">
    <property type="entry name" value="L domain-like"/>
    <property type="match status" value="3"/>
</dbReference>
<feature type="domain" description="Disease resistance protein winged helix" evidence="8">
    <location>
        <begin position="411"/>
        <end position="480"/>
    </location>
</feature>
<dbReference type="Pfam" id="PF00931">
    <property type="entry name" value="NB-ARC"/>
    <property type="match status" value="1"/>
</dbReference>
<proteinExistence type="evidence at transcript level"/>
<dbReference type="InterPro" id="IPR041118">
    <property type="entry name" value="Rx_N"/>
</dbReference>
<dbReference type="InterPro" id="IPR036388">
    <property type="entry name" value="WH-like_DNA-bd_sf"/>
</dbReference>
<keyword evidence="5" id="KW-0067">ATP-binding</keyword>
<name>A0A0F6TMY5_9ROSI</name>
<dbReference type="Gene3D" id="3.80.10.10">
    <property type="entry name" value="Ribonuclease Inhibitor"/>
    <property type="match status" value="5"/>
</dbReference>
<protein>
    <submittedName>
        <fullName evidence="10">NBS-LRR disease resistance protein NBS49</fullName>
    </submittedName>
</protein>
<dbReference type="Gene3D" id="1.10.10.10">
    <property type="entry name" value="Winged helix-like DNA-binding domain superfamily/Winged helix DNA-binding domain"/>
    <property type="match status" value="1"/>
</dbReference>
<dbReference type="Pfam" id="PF23559">
    <property type="entry name" value="WHD_DRP"/>
    <property type="match status" value="1"/>
</dbReference>
<evidence type="ECO:0000256" key="3">
    <source>
        <dbReference type="ARBA" id="ARBA00022741"/>
    </source>
</evidence>
<dbReference type="Gene3D" id="1.20.5.4130">
    <property type="match status" value="1"/>
</dbReference>
<evidence type="ECO:0000256" key="1">
    <source>
        <dbReference type="ARBA" id="ARBA00022614"/>
    </source>
</evidence>
<feature type="domain" description="Disease resistance N-terminal" evidence="7">
    <location>
        <begin position="10"/>
        <end position="94"/>
    </location>
</feature>
<evidence type="ECO:0000259" key="7">
    <source>
        <dbReference type="Pfam" id="PF18052"/>
    </source>
</evidence>
<feature type="domain" description="R13L1/DRL21-like LRR repeat region" evidence="9">
    <location>
        <begin position="673"/>
        <end position="798"/>
    </location>
</feature>